<dbReference type="AlphaFoldDB" id="A0A0M3QES3"/>
<keyword evidence="2" id="KW-1185">Reference proteome</keyword>
<accession>A0A0M3QES3</accession>
<dbReference type="Proteomes" id="UP000057158">
    <property type="component" value="Chromosome"/>
</dbReference>
<proteinExistence type="predicted"/>
<name>A0A0M3QES3_9BACT</name>
<gene>
    <name evidence="1" type="ORF">DSOUD_0159</name>
</gene>
<evidence type="ECO:0000313" key="1">
    <source>
        <dbReference type="EMBL" id="ALC14959.1"/>
    </source>
</evidence>
<dbReference type="OrthoDB" id="5396421at2"/>
<reference evidence="1 2" key="1">
    <citation type="submission" date="2015-07" db="EMBL/GenBank/DDBJ databases">
        <title>Isolation and Genomic Characterization of a Novel Halophilic Metal-Reducing Deltaproteobacterium from the Deep Subsurface.</title>
        <authorList>
            <person name="Badalamenti J.P."/>
            <person name="Summers Z.M."/>
            <person name="Gralnick J.A."/>
            <person name="Bond D.R."/>
        </authorList>
    </citation>
    <scope>NUCLEOTIDE SEQUENCE [LARGE SCALE GENOMIC DNA]</scope>
    <source>
        <strain evidence="1 2">WTL</strain>
    </source>
</reference>
<evidence type="ECO:0000313" key="2">
    <source>
        <dbReference type="Proteomes" id="UP000057158"/>
    </source>
</evidence>
<dbReference type="KEGG" id="des:DSOUD_0159"/>
<dbReference type="EMBL" id="CP010802">
    <property type="protein sequence ID" value="ALC14959.1"/>
    <property type="molecule type" value="Genomic_DNA"/>
</dbReference>
<sequence>MQKIPQITIYARQAGVAISPFERRSEGRPAEGRIVLRFFRLESGSNAIRFIVEPFEAFALYRKMHRIASDGGQESLTHTFTGPEGEVQTRLTVERWARNDKSGYALAVQRGEEQLNVPVQAEQFLFAAEFLRHLSLQQAWVEELERAVG</sequence>
<organism evidence="1 2">
    <name type="scientific">Desulfuromonas soudanensis</name>
    <dbReference type="NCBI Taxonomy" id="1603606"/>
    <lineage>
        <taxon>Bacteria</taxon>
        <taxon>Pseudomonadati</taxon>
        <taxon>Thermodesulfobacteriota</taxon>
        <taxon>Desulfuromonadia</taxon>
        <taxon>Desulfuromonadales</taxon>
        <taxon>Desulfuromonadaceae</taxon>
        <taxon>Desulfuromonas</taxon>
    </lineage>
</organism>
<dbReference type="STRING" id="1603606.DSOUD_0159"/>
<dbReference type="RefSeq" id="WP_053549207.1">
    <property type="nucleotide sequence ID" value="NZ_CP010802.1"/>
</dbReference>
<dbReference type="PATRIC" id="fig|1603606.3.peg.178"/>
<protein>
    <submittedName>
        <fullName evidence="1">Uncharacterized protein</fullName>
    </submittedName>
</protein>